<reference evidence="2" key="1">
    <citation type="submission" date="2022-11" db="UniProtKB">
        <authorList>
            <consortium name="WormBaseParasite"/>
        </authorList>
    </citation>
    <scope>IDENTIFICATION</scope>
</reference>
<evidence type="ECO:0000313" key="1">
    <source>
        <dbReference type="Proteomes" id="UP000887578"/>
    </source>
</evidence>
<dbReference type="WBParaSite" id="PDA_v2.g9010.t1">
    <property type="protein sequence ID" value="PDA_v2.g9010.t1"/>
    <property type="gene ID" value="PDA_v2.g9010"/>
</dbReference>
<evidence type="ECO:0000313" key="2">
    <source>
        <dbReference type="WBParaSite" id="PDA_v2.g9010.t1"/>
    </source>
</evidence>
<keyword evidence="1" id="KW-1185">Reference proteome</keyword>
<protein>
    <submittedName>
        <fullName evidence="2">Uncharacterized protein</fullName>
    </submittedName>
</protein>
<organism evidence="1 2">
    <name type="scientific">Panagrolaimus davidi</name>
    <dbReference type="NCBI Taxonomy" id="227884"/>
    <lineage>
        <taxon>Eukaryota</taxon>
        <taxon>Metazoa</taxon>
        <taxon>Ecdysozoa</taxon>
        <taxon>Nematoda</taxon>
        <taxon>Chromadorea</taxon>
        <taxon>Rhabditida</taxon>
        <taxon>Tylenchina</taxon>
        <taxon>Panagrolaimomorpha</taxon>
        <taxon>Panagrolaimoidea</taxon>
        <taxon>Panagrolaimidae</taxon>
        <taxon>Panagrolaimus</taxon>
    </lineage>
</organism>
<dbReference type="AlphaFoldDB" id="A0A914QY19"/>
<proteinExistence type="predicted"/>
<name>A0A914QY19_9BILA</name>
<sequence length="67" mass="8249">MQENPEKRYDLSFNYDISDEYMQKLQSAVDYFIENCLTEESSVLIEFEDQTDESYEKLCKTWKRRFQ</sequence>
<accession>A0A914QY19</accession>
<dbReference type="Proteomes" id="UP000887578">
    <property type="component" value="Unplaced"/>
</dbReference>